<dbReference type="PROSITE" id="PS50231">
    <property type="entry name" value="RICIN_B_LECTIN"/>
    <property type="match status" value="2"/>
</dbReference>
<dbReference type="Gene3D" id="2.80.10.50">
    <property type="match status" value="2"/>
</dbReference>
<accession>A0ABQ2HF37</accession>
<dbReference type="EMBL" id="BMNC01000002">
    <property type="protein sequence ID" value="GGM77521.1"/>
    <property type="molecule type" value="Genomic_DNA"/>
</dbReference>
<dbReference type="Proteomes" id="UP000597656">
    <property type="component" value="Unassembled WGS sequence"/>
</dbReference>
<evidence type="ECO:0000259" key="2">
    <source>
        <dbReference type="Pfam" id="PF00652"/>
    </source>
</evidence>
<keyword evidence="1" id="KW-0732">Signal</keyword>
<evidence type="ECO:0000256" key="1">
    <source>
        <dbReference type="SAM" id="SignalP"/>
    </source>
</evidence>
<organism evidence="3 4">
    <name type="scientific">Lentzea pudingi</name>
    <dbReference type="NCBI Taxonomy" id="1789439"/>
    <lineage>
        <taxon>Bacteria</taxon>
        <taxon>Bacillati</taxon>
        <taxon>Actinomycetota</taxon>
        <taxon>Actinomycetes</taxon>
        <taxon>Pseudonocardiales</taxon>
        <taxon>Pseudonocardiaceae</taxon>
        <taxon>Lentzea</taxon>
    </lineage>
</organism>
<gene>
    <name evidence="3" type="ORF">GCM10011609_11700</name>
</gene>
<name>A0ABQ2HF37_9PSEU</name>
<dbReference type="CDD" id="cd00161">
    <property type="entry name" value="beta-trefoil_Ricin-like"/>
    <property type="match status" value="1"/>
</dbReference>
<dbReference type="Pfam" id="PF00652">
    <property type="entry name" value="Ricin_B_lectin"/>
    <property type="match status" value="1"/>
</dbReference>
<dbReference type="InterPro" id="IPR000772">
    <property type="entry name" value="Ricin_B_lectin"/>
</dbReference>
<dbReference type="InterPro" id="IPR035992">
    <property type="entry name" value="Ricin_B-like_lectins"/>
</dbReference>
<proteinExistence type="predicted"/>
<reference evidence="4" key="1">
    <citation type="journal article" date="2019" name="Int. J. Syst. Evol. Microbiol.">
        <title>The Global Catalogue of Microorganisms (GCM) 10K type strain sequencing project: providing services to taxonomists for standard genome sequencing and annotation.</title>
        <authorList>
            <consortium name="The Broad Institute Genomics Platform"/>
            <consortium name="The Broad Institute Genome Sequencing Center for Infectious Disease"/>
            <person name="Wu L."/>
            <person name="Ma J."/>
        </authorList>
    </citation>
    <scope>NUCLEOTIDE SEQUENCE [LARGE SCALE GENOMIC DNA]</scope>
    <source>
        <strain evidence="4">CGMCC 4.7319</strain>
    </source>
</reference>
<dbReference type="SUPFAM" id="SSF50370">
    <property type="entry name" value="Ricin B-like lectins"/>
    <property type="match status" value="2"/>
</dbReference>
<evidence type="ECO:0000313" key="4">
    <source>
        <dbReference type="Proteomes" id="UP000597656"/>
    </source>
</evidence>
<evidence type="ECO:0000313" key="3">
    <source>
        <dbReference type="EMBL" id="GGM77521.1"/>
    </source>
</evidence>
<feature type="chain" id="PRO_5046342996" description="Ricin B lectin domain-containing protein" evidence="1">
    <location>
        <begin position="22"/>
        <end position="290"/>
    </location>
</feature>
<keyword evidence="4" id="KW-1185">Reference proteome</keyword>
<protein>
    <recommendedName>
        <fullName evidence="2">Ricin B lectin domain-containing protein</fullName>
    </recommendedName>
</protein>
<sequence length="290" mass="30538">MLGVALAAIALGAVTAAPASAAPEGNKIIEIRSAADGLCLDLGKPETHRAAVSACDGSAAQQFERVPAVAGGSYLRNIGSGTCLDGYNSSVTAWTCETAEAGQRFQEVADADGTVKLTVAGRFGTRFVDSYLFSLFNEVSMFEASTRPTQRWLVREVGVVPPPQPGAPVKLRQAQEGTCVSDSVEFINELRACDAAPAFERIDAGGGKVALRSQASGNCLTVMPKPSLAVKLESCDLSRLAQQWSLVGDELGNHTIVNGADLLTSDTRGHVLVFEPFETSLLQRWQLPAA</sequence>
<feature type="domain" description="Ricin B lectin" evidence="2">
    <location>
        <begin position="29"/>
        <end position="106"/>
    </location>
</feature>
<feature type="signal peptide" evidence="1">
    <location>
        <begin position="1"/>
        <end position="21"/>
    </location>
</feature>
<comment type="caution">
    <text evidence="3">The sequence shown here is derived from an EMBL/GenBank/DDBJ whole genome shotgun (WGS) entry which is preliminary data.</text>
</comment>